<evidence type="ECO:0000313" key="3">
    <source>
        <dbReference type="Proteomes" id="UP000242855"/>
    </source>
</evidence>
<feature type="transmembrane region" description="Helical" evidence="1">
    <location>
        <begin position="233"/>
        <end position="255"/>
    </location>
</feature>
<evidence type="ECO:0000256" key="1">
    <source>
        <dbReference type="SAM" id="Phobius"/>
    </source>
</evidence>
<keyword evidence="1" id="KW-1133">Transmembrane helix</keyword>
<feature type="transmembrane region" description="Helical" evidence="1">
    <location>
        <begin position="142"/>
        <end position="159"/>
    </location>
</feature>
<feature type="transmembrane region" description="Helical" evidence="1">
    <location>
        <begin position="79"/>
        <end position="98"/>
    </location>
</feature>
<dbReference type="EMBL" id="CP022378">
    <property type="protein sequence ID" value="ATA68101.1"/>
    <property type="molecule type" value="Genomic_DNA"/>
</dbReference>
<evidence type="ECO:0000313" key="2">
    <source>
        <dbReference type="EMBL" id="ATA68101.1"/>
    </source>
</evidence>
<dbReference type="AlphaFoldDB" id="A0A250E5M9"/>
<feature type="transmembrane region" description="Helical" evidence="1">
    <location>
        <begin position="205"/>
        <end position="227"/>
    </location>
</feature>
<dbReference type="GeneID" id="96781213"/>
<reference evidence="2 3" key="1">
    <citation type="journal article" date="2017" name="Genome Announc.">
        <title>Twelve Complete Reference Genomes of Clinical Isolates in the Capnocytophaga Genus.</title>
        <authorList>
            <person name="Villarma A."/>
            <person name="Gulvik C.A."/>
            <person name="Rowe L.A."/>
            <person name="Sheth M."/>
            <person name="Juieng P."/>
            <person name="Nicholson A.C."/>
            <person name="Loparev V.N."/>
            <person name="McQuiston J.R."/>
        </authorList>
    </citation>
    <scope>NUCLEOTIDE SEQUENCE [LARGE SCALE GENOMIC DNA]</scope>
    <source>
        <strain evidence="2 3">G7591</strain>
    </source>
</reference>
<feature type="transmembrane region" description="Helical" evidence="1">
    <location>
        <begin position="262"/>
        <end position="281"/>
    </location>
</feature>
<protein>
    <submittedName>
        <fullName evidence="2">ABC transporter permease</fullName>
    </submittedName>
</protein>
<dbReference type="RefSeq" id="WP_098028751.1">
    <property type="nucleotide sequence ID" value="NZ_CP022378.1"/>
</dbReference>
<sequence>MIQTALYLTYIYYRKFFVKGDLLAVSLLLGGVLFSLFAIFQNYADYYFLLFIFLLGTVSHHLQRKDIQLLKNYTNHRKILFTEYCIENFLILFVFLLKTDFRNLIIYLFCIVIITFLPQKTQKARYPFVIFDPQWHISFRKYKLVIFFPLSFILIWIGYSYKNENLGIFSLLLASFICTIPYFERELQAHIVISNYLGKNYLWKIIKTGFLNFLIFFLPIFITFLIVFQSFSYVWSFPIFFLLPLVGILTKYAFFESPIIQSLVFFAVVAGTPYGIPLLHYKSVQSIKKMQYANHQYQR</sequence>
<accession>A0A250E5M9</accession>
<gene>
    <name evidence="2" type="ORF">CGC48_05325</name>
</gene>
<keyword evidence="1" id="KW-0812">Transmembrane</keyword>
<organism evidence="2 3">
    <name type="scientific">Capnocytophaga cynodegmi</name>
    <dbReference type="NCBI Taxonomy" id="28189"/>
    <lineage>
        <taxon>Bacteria</taxon>
        <taxon>Pseudomonadati</taxon>
        <taxon>Bacteroidota</taxon>
        <taxon>Flavobacteriia</taxon>
        <taxon>Flavobacteriales</taxon>
        <taxon>Flavobacteriaceae</taxon>
        <taxon>Capnocytophaga</taxon>
    </lineage>
</organism>
<keyword evidence="1" id="KW-0472">Membrane</keyword>
<feature type="transmembrane region" description="Helical" evidence="1">
    <location>
        <begin position="21"/>
        <end position="40"/>
    </location>
</feature>
<dbReference type="KEGG" id="ccyn:CGC48_05325"/>
<feature type="transmembrane region" description="Helical" evidence="1">
    <location>
        <begin position="104"/>
        <end position="121"/>
    </location>
</feature>
<proteinExistence type="predicted"/>
<feature type="transmembrane region" description="Helical" evidence="1">
    <location>
        <begin position="165"/>
        <end position="184"/>
    </location>
</feature>
<name>A0A250E5M9_9FLAO</name>
<dbReference type="Proteomes" id="UP000242855">
    <property type="component" value="Chromosome"/>
</dbReference>